<evidence type="ECO:0008006" key="5">
    <source>
        <dbReference type="Google" id="ProtNLM"/>
    </source>
</evidence>
<dbReference type="Pfam" id="PF01823">
    <property type="entry name" value="MACPF"/>
    <property type="match status" value="1"/>
</dbReference>
<dbReference type="EMBL" id="WTPW01000015">
    <property type="protein sequence ID" value="KAF0559885.1"/>
    <property type="molecule type" value="Genomic_DNA"/>
</dbReference>
<feature type="domain" description="DUF7431" evidence="2">
    <location>
        <begin position="365"/>
        <end position="642"/>
    </location>
</feature>
<dbReference type="Pfam" id="PF24209">
    <property type="entry name" value="DUF7431"/>
    <property type="match status" value="1"/>
</dbReference>
<dbReference type="AlphaFoldDB" id="A0A8H4B4R8"/>
<organism evidence="3 4">
    <name type="scientific">Gigaspora margarita</name>
    <dbReference type="NCBI Taxonomy" id="4874"/>
    <lineage>
        <taxon>Eukaryota</taxon>
        <taxon>Fungi</taxon>
        <taxon>Fungi incertae sedis</taxon>
        <taxon>Mucoromycota</taxon>
        <taxon>Glomeromycotina</taxon>
        <taxon>Glomeromycetes</taxon>
        <taxon>Diversisporales</taxon>
        <taxon>Gigasporaceae</taxon>
        <taxon>Gigaspora</taxon>
    </lineage>
</organism>
<dbReference type="InterPro" id="IPR055854">
    <property type="entry name" value="DUF7431"/>
</dbReference>
<dbReference type="Proteomes" id="UP000439903">
    <property type="component" value="Unassembled WGS sequence"/>
</dbReference>
<evidence type="ECO:0000259" key="1">
    <source>
        <dbReference type="Pfam" id="PF01823"/>
    </source>
</evidence>
<reference evidence="3 4" key="1">
    <citation type="journal article" date="2019" name="Environ. Microbiol.">
        <title>At the nexus of three kingdoms: the genome of the mycorrhizal fungus Gigaspora margarita provides insights into plant, endobacterial and fungal interactions.</title>
        <authorList>
            <person name="Venice F."/>
            <person name="Ghignone S."/>
            <person name="Salvioli di Fossalunga A."/>
            <person name="Amselem J."/>
            <person name="Novero M."/>
            <person name="Xianan X."/>
            <person name="Sedzielewska Toro K."/>
            <person name="Morin E."/>
            <person name="Lipzen A."/>
            <person name="Grigoriev I.V."/>
            <person name="Henrissat B."/>
            <person name="Martin F.M."/>
            <person name="Bonfante P."/>
        </authorList>
    </citation>
    <scope>NUCLEOTIDE SEQUENCE [LARGE SCALE GENOMIC DNA]</scope>
    <source>
        <strain evidence="3 4">BEG34</strain>
    </source>
</reference>
<accession>A0A8H4B4R8</accession>
<evidence type="ECO:0000259" key="2">
    <source>
        <dbReference type="Pfam" id="PF24209"/>
    </source>
</evidence>
<protein>
    <recommendedName>
        <fullName evidence="5">MACPF domain-containing protein</fullName>
    </recommendedName>
</protein>
<feature type="domain" description="MACPF" evidence="1">
    <location>
        <begin position="204"/>
        <end position="339"/>
    </location>
</feature>
<sequence>MQGNEQHIKPLSPSKEYTKSLIEIIVVINNVEALIVKLDDKNKLNEVREKFKNYEEITMSNDINFTKNGVKVSINDEKNFKLEEVLIGNKVYLKKKPNWQELVKKFRLEYGRNYEENKDTVANKKAFIIKDCKFDLFTDDEYYHDNVTISSTDELTQNKGLFLKARIEILTTASLGFSIKSVKNSQTHSETALKFCVEHFGKAEISIREQSVELTTEFQTEVQNAIESQNPQKINKVITEFGQFIPTIVRFGGRFYYKDTINMTKNSTNNNKAGSANLNIYGQDLELQNKFGINNGSESIMQQKFSVIFGGDKKKMYEGKEAEWKTSLQDFKYWEPIEFRKPLSIFEFLEEGLKKKIREIIGKRIIYSNVQDYEFKFNNLRNIVSLEMPGDIQKIFSNSDIDSQVFATIFNTDENNDVFAYILYTPEPHDVPKIIINCIQSNNEQQRVCQIKIGWIIVGYNLDISSALLSSNVRLQTTNKKIDAPLNDHSEKHVFKMSEDNLLVACGAPVVSDLKPGHKHLVIGHHFSLCEIAEKTFACLYGYDLDKKEYSKLPNFKFNVLSFIKYPDSNVLGQVKVNRKLSKKKFPFLKNNSKKQDNDNTLPEFISLCADVKKECQQCNPEFIAKKLEHFILEQPKCKNASNKKLPDHCFALVFNPEAIKEQKTVRNYV</sequence>
<evidence type="ECO:0000313" key="3">
    <source>
        <dbReference type="EMBL" id="KAF0559885.1"/>
    </source>
</evidence>
<dbReference type="OrthoDB" id="2439332at2759"/>
<comment type="caution">
    <text evidence="3">The sequence shown here is derived from an EMBL/GenBank/DDBJ whole genome shotgun (WGS) entry which is preliminary data.</text>
</comment>
<gene>
    <name evidence="3" type="ORF">F8M41_004400</name>
</gene>
<keyword evidence="4" id="KW-1185">Reference proteome</keyword>
<name>A0A8H4B4R8_GIGMA</name>
<evidence type="ECO:0000313" key="4">
    <source>
        <dbReference type="Proteomes" id="UP000439903"/>
    </source>
</evidence>
<dbReference type="InterPro" id="IPR020864">
    <property type="entry name" value="MACPF"/>
</dbReference>
<proteinExistence type="predicted"/>